<organism evidence="2 3">
    <name type="scientific">Sphenostylis stenocarpa</name>
    <dbReference type="NCBI Taxonomy" id="92480"/>
    <lineage>
        <taxon>Eukaryota</taxon>
        <taxon>Viridiplantae</taxon>
        <taxon>Streptophyta</taxon>
        <taxon>Embryophyta</taxon>
        <taxon>Tracheophyta</taxon>
        <taxon>Spermatophyta</taxon>
        <taxon>Magnoliopsida</taxon>
        <taxon>eudicotyledons</taxon>
        <taxon>Gunneridae</taxon>
        <taxon>Pentapetalae</taxon>
        <taxon>rosids</taxon>
        <taxon>fabids</taxon>
        <taxon>Fabales</taxon>
        <taxon>Fabaceae</taxon>
        <taxon>Papilionoideae</taxon>
        <taxon>50 kb inversion clade</taxon>
        <taxon>NPAAA clade</taxon>
        <taxon>indigoferoid/millettioid clade</taxon>
        <taxon>Phaseoleae</taxon>
        <taxon>Sphenostylis</taxon>
    </lineage>
</organism>
<feature type="region of interest" description="Disordered" evidence="1">
    <location>
        <begin position="2054"/>
        <end position="2080"/>
    </location>
</feature>
<dbReference type="Gramene" id="rna-AYBTSS11_LOCUS11026">
    <property type="protein sequence ID" value="CAJ1942799.1"/>
    <property type="gene ID" value="gene-AYBTSS11_LOCUS11026"/>
</dbReference>
<feature type="region of interest" description="Disordered" evidence="1">
    <location>
        <begin position="1868"/>
        <end position="1890"/>
    </location>
</feature>
<reference evidence="2" key="1">
    <citation type="submission" date="2023-10" db="EMBL/GenBank/DDBJ databases">
        <authorList>
            <person name="Domelevo Entfellner J.-B."/>
        </authorList>
    </citation>
    <scope>NUCLEOTIDE SEQUENCE</scope>
</reference>
<proteinExistence type="predicted"/>
<feature type="compositionally biased region" description="Polar residues" evidence="1">
    <location>
        <begin position="83"/>
        <end position="92"/>
    </location>
</feature>
<feature type="compositionally biased region" description="Low complexity" evidence="1">
    <location>
        <begin position="2329"/>
        <end position="2344"/>
    </location>
</feature>
<feature type="compositionally biased region" description="Gly residues" evidence="1">
    <location>
        <begin position="136"/>
        <end position="149"/>
    </location>
</feature>
<feature type="compositionally biased region" description="Polar residues" evidence="1">
    <location>
        <begin position="2345"/>
        <end position="2382"/>
    </location>
</feature>
<feature type="region of interest" description="Disordered" evidence="1">
    <location>
        <begin position="373"/>
        <end position="482"/>
    </location>
</feature>
<feature type="compositionally biased region" description="Polar residues" evidence="1">
    <location>
        <begin position="1360"/>
        <end position="1373"/>
    </location>
</feature>
<dbReference type="Proteomes" id="UP001189624">
    <property type="component" value="Chromosome 3"/>
</dbReference>
<evidence type="ECO:0000313" key="2">
    <source>
        <dbReference type="EMBL" id="CAJ1942799.1"/>
    </source>
</evidence>
<dbReference type="InterPro" id="IPR051195">
    <property type="entry name" value="Fungal_stress_NST1"/>
</dbReference>
<dbReference type="EMBL" id="OY731400">
    <property type="protein sequence ID" value="CAJ1942799.1"/>
    <property type="molecule type" value="Genomic_DNA"/>
</dbReference>
<feature type="region of interest" description="Disordered" evidence="1">
    <location>
        <begin position="2329"/>
        <end position="2408"/>
    </location>
</feature>
<evidence type="ECO:0000313" key="3">
    <source>
        <dbReference type="Proteomes" id="UP001189624"/>
    </source>
</evidence>
<name>A0AA86S8B2_9FABA</name>
<feature type="compositionally biased region" description="Basic and acidic residues" evidence="1">
    <location>
        <begin position="416"/>
        <end position="432"/>
    </location>
</feature>
<feature type="compositionally biased region" description="Basic and acidic residues" evidence="1">
    <location>
        <begin position="308"/>
        <end position="319"/>
    </location>
</feature>
<dbReference type="PANTHER" id="PTHR31780:SF10">
    <property type="entry name" value="LD36051P"/>
    <property type="match status" value="1"/>
</dbReference>
<dbReference type="CDD" id="cd22249">
    <property type="entry name" value="UDM1_RNF168_RNF169-like"/>
    <property type="match status" value="1"/>
</dbReference>
<feature type="compositionally biased region" description="Polar residues" evidence="1">
    <location>
        <begin position="2241"/>
        <end position="2250"/>
    </location>
</feature>
<feature type="compositionally biased region" description="Low complexity" evidence="1">
    <location>
        <begin position="150"/>
        <end position="159"/>
    </location>
</feature>
<feature type="compositionally biased region" description="Acidic residues" evidence="1">
    <location>
        <begin position="1055"/>
        <end position="1073"/>
    </location>
</feature>
<evidence type="ECO:0000256" key="1">
    <source>
        <dbReference type="SAM" id="MobiDB-lite"/>
    </source>
</evidence>
<feature type="compositionally biased region" description="Low complexity" evidence="1">
    <location>
        <begin position="972"/>
        <end position="987"/>
    </location>
</feature>
<feature type="compositionally biased region" description="Basic and acidic residues" evidence="1">
    <location>
        <begin position="950"/>
        <end position="968"/>
    </location>
</feature>
<feature type="region of interest" description="Disordered" evidence="1">
    <location>
        <begin position="708"/>
        <end position="727"/>
    </location>
</feature>
<feature type="compositionally biased region" description="Low complexity" evidence="1">
    <location>
        <begin position="461"/>
        <end position="472"/>
    </location>
</feature>
<feature type="region of interest" description="Disordered" evidence="1">
    <location>
        <begin position="1470"/>
        <end position="1494"/>
    </location>
</feature>
<feature type="compositionally biased region" description="Low complexity" evidence="1">
    <location>
        <begin position="2061"/>
        <end position="2076"/>
    </location>
</feature>
<feature type="region of interest" description="Disordered" evidence="1">
    <location>
        <begin position="578"/>
        <end position="598"/>
    </location>
</feature>
<feature type="region of interest" description="Disordered" evidence="1">
    <location>
        <begin position="1743"/>
        <end position="1764"/>
    </location>
</feature>
<feature type="compositionally biased region" description="Polar residues" evidence="1">
    <location>
        <begin position="708"/>
        <end position="718"/>
    </location>
</feature>
<gene>
    <name evidence="2" type="ORF">AYBTSS11_LOCUS11026</name>
</gene>
<sequence>MNCLLEIVEMKEKEYSIRFETLKFVIDQLSQSFSCIESTSSNTNFHPPFQGFHALAIHTWFAMAANSGTKYVSVNLNKSYGQHSTTLGSTRTPRPGASVAPSRPRSSHKAGPKLSVPPPLNLPSLRKEHERFDSLGSGGGPAGPGGSGSGSRPSSSGLGWTKPVTEDVSRPVIQGKPAVAASAPVSSAVLRGEDFPSLRATLAPGPGQNQKIQENPNSIQIQNLNPKQKHSLGDENVFVEEKKEGSLVADQSSVSRSVNVVSGGDDGRGSRMLNTKYGAGRKQEGYFPGPLPLVRLNPRSDWADDERDTGHGLIREGRDHGFPKGDAYWDFDMPRVGVLPHKHDKRGQLRGNEVGKVLTSEVEVFDRMVPEGNSWRSSNVSFPKDAGNERNGVGVRPASGSRDTGKDGNKYVPSPFRDDDAGKRDFGRRDSQCGKPQPWNNVVEPYGDRIRDQHNRNRADSVQSSVSRSFSSGGKGLPVNDPLLNFGREKRALLKSEKTFLEDPFMKDFGGSGFDGRDLFSGGLVGVVKKKKDVIKQTDFHDPVRESFEAELERVQRMQEQERQRMIEEQERALELARREEEERLRQAREQEERQRRLEEEAREAAWRAEQERIEALRKAEEQRLAREEEKQRFLLEEERRKQAAKQKLLELEQRIARRQAEAAKSGSNAPVVVEEKMPAIVNEKEASRATDVGDWEDSERMVDRILTSASSDSSSVNRPLEMGSRSHFSRDLPSTFVDRGKPVNSWRRDTYENWNNSAFYPQDQENSHNSPRRDLSIGGKSFMRKEYTGGAGFVSSRTYFKGGISEPHLDEYAHVKPQRWNQSAEGDHLSRNTEIDSDFHENYFERFGDGWTQGRSRVNPFPPFPERTYPNSESDGPYSLGRSRYSVRQPRVLPPPSLGSVHRTYKNDNEHPGPSAFLENEMHYNQVTRTDSTLPTGYDNGNRGQPEVVDTRPETTENEDHKVETTPRCDSQSSLSVSSPPSSPTHLSHDDLDDSGDSPTLLTSEENKNGPLTAPDNESITTPPVGGDENVVTPCAVSSGEDDEWTTENNEQFQEQEEYEDEDYQEEDEVHEGDDHTQLNQDFEDMHLREKGLPHLMDNLVLGFDEGVQVGMPNEEFERTSKDEETTFMTQASGLTLEERISYDEDDKTLQPVNATSQVNLNGTSSVFQESEKPSQDLVIQPSNSLSPVVSEGLGDVEASNDLLTHHSTPSSVTIAPYYSSSGQAVASNVAAAQSQAEGPTKLQFGLFSGPSLIPSPVPAIQIGSIQMPLHLHPQVGTPLSHMHPSQPPLFQFGQLRYTAPISQGIMPLGPQSMSFVQPNIPSSFSYNHNPGGQMPVQTGPETSDSFIKNEMRHHSEDSQPGNSRNIPQGSLPSEDAGNITGIKQGRIEATRDPNNSTRTSSFQLDKQGNQNVVGKSSNIPFNTKESEVQVVVRDSSQHSVSKENFTESRTQFPASGTRGKRYIFTVKNSNSRSSGPSTKVNRPESGGFMRRPGRNMQRTEFRVRESGDKRQSTSSVLTDQFGVENKSNINGRGAGIPGRPGGPRKAMNNKLGKQIVESAVENSQVVDSGSRAEKVDVKESTKTQNFSHPGNLKRNLCSEEDVDAPLQSGVIRVFEQPGIEAPSDEDDFIEVRSKRQMLNDRREQREKEIKAKSRVAKVQRRPRSSSQNVVAVANSAKGSITPVEVVNSIHAAFVAAEVRGMTKMDASSGFSSSILSQALPPIGTPPLKIDSQADLRSHISRSLQTSVPAVSGGEKDPGSGVIYDSKNKVLDNVQTSLGSWSNAQISQQVMALTQTQLDEAMKPQQFDSQASVGNITGAVNEPSLPASSILTKEKTFSSAASPINSLLAGEKIQFGAVTSPTVLPSSSRVVSHGIGPPRASRSDMKMTHNLTGSDNDCSLFFDKEKHVNESQRHLEDCDAEAEAEAAASAVAVAAISSDEIVGNGLGNCSVSAPDGKSFAAADIDRVVAGVGCEQQSASQSRSEEPLSVSLPADLSVETPPISLWPPLPSTRNSTGQMISHFPSVPPHFTSGPPSHFPFYEMNPMMGGPVFAFGPHDESASTTQSQPQNSTTSASRPIGSWQQCHSGVESFYGPPTGFTGPFIAPPGGIPGVQGPPHMVVYNHFAPVGQFGQVGLSFMGTTYIPSGKQPDWKHIPTSSATTAGEGDINSMNMASSQRSPANMPSPIQHLAPGSPLMPMASPVAMFDVSPFQPSTEMSVQARWPHVPNSQLPLSMPLQQQEGVQASQFSHGPSVDQPLNAKRFTGSRASTSSDGDRSFPRTADVNVNQLPDELGLVDTSNSTATKAAQSLVNKTPSVIPIADAVKVDVQNGSGSNSNSNQNASSFKSQPSQQVNISAQQSDHSSGHTNYQRGGVSQRNNSGGEWSHRRGYQGRNQSLGSDKNFSSTKVKQIYVAKQTISGTSTVS</sequence>
<feature type="region of interest" description="Disordered" evidence="1">
    <location>
        <begin position="258"/>
        <end position="319"/>
    </location>
</feature>
<protein>
    <submittedName>
        <fullName evidence="2">Uncharacterized protein</fullName>
    </submittedName>
</protein>
<feature type="compositionally biased region" description="Basic and acidic residues" evidence="1">
    <location>
        <begin position="446"/>
        <end position="459"/>
    </location>
</feature>
<feature type="region of interest" description="Disordered" evidence="1">
    <location>
        <begin position="1438"/>
        <end position="1458"/>
    </location>
</feature>
<feature type="compositionally biased region" description="Polar residues" evidence="1">
    <location>
        <begin position="2392"/>
        <end position="2408"/>
    </location>
</feature>
<feature type="compositionally biased region" description="Polar residues" evidence="1">
    <location>
        <begin position="1470"/>
        <end position="1482"/>
    </location>
</feature>
<keyword evidence="3" id="KW-1185">Reference proteome</keyword>
<feature type="region of interest" description="Disordered" evidence="1">
    <location>
        <begin position="852"/>
        <end position="918"/>
    </location>
</feature>
<feature type="region of interest" description="Disordered" evidence="1">
    <location>
        <begin position="931"/>
        <end position="1076"/>
    </location>
</feature>
<feature type="region of interest" description="Disordered" evidence="1">
    <location>
        <begin position="83"/>
        <end position="163"/>
    </location>
</feature>
<accession>A0AA86S8B2</accession>
<feature type="compositionally biased region" description="Basic and acidic residues" evidence="1">
    <location>
        <begin position="1572"/>
        <end position="1583"/>
    </location>
</feature>
<dbReference type="PANTHER" id="PTHR31780">
    <property type="entry name" value="STRESS RESPONSE PROTEIN NST1-RELATED"/>
    <property type="match status" value="1"/>
</dbReference>
<feature type="region of interest" description="Disordered" evidence="1">
    <location>
        <begin position="2239"/>
        <end position="2283"/>
    </location>
</feature>
<feature type="region of interest" description="Disordered" evidence="1">
    <location>
        <begin position="1564"/>
        <end position="1597"/>
    </location>
</feature>
<feature type="region of interest" description="Disordered" evidence="1">
    <location>
        <begin position="1354"/>
        <end position="1380"/>
    </location>
</feature>